<sequence length="66" mass="7838">MPNYEIKSKIKEMGLFQWQVAEKYGISESQFCRVLRNELSKADKQCIQGIIETLYKEKQNENKKSH</sequence>
<gene>
    <name evidence="1" type="ORF">JOC83_001702</name>
</gene>
<accession>A0ABS2QTQ2</accession>
<dbReference type="Proteomes" id="UP000809829">
    <property type="component" value="Unassembled WGS sequence"/>
</dbReference>
<dbReference type="EMBL" id="JAFBFC010000003">
    <property type="protein sequence ID" value="MBM7702855.1"/>
    <property type="molecule type" value="Genomic_DNA"/>
</dbReference>
<comment type="caution">
    <text evidence="1">The sequence shown here is derived from an EMBL/GenBank/DDBJ whole genome shotgun (WGS) entry which is preliminary data.</text>
</comment>
<proteinExistence type="predicted"/>
<protein>
    <submittedName>
        <fullName evidence="1">XRE-type DNA-binding protein</fullName>
    </submittedName>
</protein>
<evidence type="ECO:0000313" key="2">
    <source>
        <dbReference type="Proteomes" id="UP000809829"/>
    </source>
</evidence>
<dbReference type="GO" id="GO:0003677">
    <property type="term" value="F:DNA binding"/>
    <property type="evidence" value="ECO:0007669"/>
    <property type="project" value="UniProtKB-KW"/>
</dbReference>
<organism evidence="1 2">
    <name type="scientific">Priestia iocasae</name>
    <dbReference type="NCBI Taxonomy" id="2291674"/>
    <lineage>
        <taxon>Bacteria</taxon>
        <taxon>Bacillati</taxon>
        <taxon>Bacillota</taxon>
        <taxon>Bacilli</taxon>
        <taxon>Bacillales</taxon>
        <taxon>Bacillaceae</taxon>
        <taxon>Priestia</taxon>
    </lineage>
</organism>
<keyword evidence="2" id="KW-1185">Reference proteome</keyword>
<dbReference type="RefSeq" id="WP_205186200.1">
    <property type="nucleotide sequence ID" value="NZ_JAFBFC010000003.1"/>
</dbReference>
<keyword evidence="1" id="KW-0238">DNA-binding</keyword>
<reference evidence="1 2" key="1">
    <citation type="submission" date="2021-01" db="EMBL/GenBank/DDBJ databases">
        <title>Genomic Encyclopedia of Type Strains, Phase IV (KMG-IV): sequencing the most valuable type-strain genomes for metagenomic binning, comparative biology and taxonomic classification.</title>
        <authorList>
            <person name="Goeker M."/>
        </authorList>
    </citation>
    <scope>NUCLEOTIDE SEQUENCE [LARGE SCALE GENOMIC DNA]</scope>
    <source>
        <strain evidence="1 2">DSM 104297</strain>
    </source>
</reference>
<evidence type="ECO:0000313" key="1">
    <source>
        <dbReference type="EMBL" id="MBM7702855.1"/>
    </source>
</evidence>
<name>A0ABS2QTQ2_9BACI</name>